<accession>A0A7J9LGF4</accession>
<evidence type="ECO:0000313" key="2">
    <source>
        <dbReference type="Proteomes" id="UP000593576"/>
    </source>
</evidence>
<sequence length="35" mass="4134">MRLIGGILMPDKSRNLVHIRWLLHLMDFSESVKLN</sequence>
<protein>
    <submittedName>
        <fullName evidence="1">Uncharacterized protein</fullName>
    </submittedName>
</protein>
<gene>
    <name evidence="1" type="ORF">Goshw_017637</name>
</gene>
<dbReference type="AlphaFoldDB" id="A0A7J9LGF4"/>
<keyword evidence="2" id="KW-1185">Reference proteome</keyword>
<dbReference type="EMBL" id="JABFAF010000006">
    <property type="protein sequence ID" value="MBA0857810.1"/>
    <property type="molecule type" value="Genomic_DNA"/>
</dbReference>
<reference evidence="1 2" key="1">
    <citation type="journal article" date="2019" name="Genome Biol. Evol.">
        <title>Insights into the evolution of the New World diploid cottons (Gossypium, subgenus Houzingenia) based on genome sequencing.</title>
        <authorList>
            <person name="Grover C.E."/>
            <person name="Arick M.A. 2nd"/>
            <person name="Thrash A."/>
            <person name="Conover J.L."/>
            <person name="Sanders W.S."/>
            <person name="Peterson D.G."/>
            <person name="Frelichowski J.E."/>
            <person name="Scheffler J.A."/>
            <person name="Scheffler B.E."/>
            <person name="Wendel J.F."/>
        </authorList>
    </citation>
    <scope>NUCLEOTIDE SEQUENCE [LARGE SCALE GENOMIC DNA]</scope>
    <source>
        <strain evidence="1">1</strain>
        <tissue evidence="1">Leaf</tissue>
    </source>
</reference>
<proteinExistence type="predicted"/>
<organism evidence="1 2">
    <name type="scientific">Gossypium schwendimanii</name>
    <name type="common">Cotton</name>
    <dbReference type="NCBI Taxonomy" id="34291"/>
    <lineage>
        <taxon>Eukaryota</taxon>
        <taxon>Viridiplantae</taxon>
        <taxon>Streptophyta</taxon>
        <taxon>Embryophyta</taxon>
        <taxon>Tracheophyta</taxon>
        <taxon>Spermatophyta</taxon>
        <taxon>Magnoliopsida</taxon>
        <taxon>eudicotyledons</taxon>
        <taxon>Gunneridae</taxon>
        <taxon>Pentapetalae</taxon>
        <taxon>rosids</taxon>
        <taxon>malvids</taxon>
        <taxon>Malvales</taxon>
        <taxon>Malvaceae</taxon>
        <taxon>Malvoideae</taxon>
        <taxon>Gossypium</taxon>
    </lineage>
</organism>
<dbReference type="Proteomes" id="UP000593576">
    <property type="component" value="Unassembled WGS sequence"/>
</dbReference>
<name>A0A7J9LGF4_GOSSC</name>
<feature type="non-terminal residue" evidence="1">
    <location>
        <position position="35"/>
    </location>
</feature>
<comment type="caution">
    <text evidence="1">The sequence shown here is derived from an EMBL/GenBank/DDBJ whole genome shotgun (WGS) entry which is preliminary data.</text>
</comment>
<evidence type="ECO:0000313" key="1">
    <source>
        <dbReference type="EMBL" id="MBA0857810.1"/>
    </source>
</evidence>